<comment type="caution">
    <text evidence="1">The sequence shown here is derived from an EMBL/GenBank/DDBJ whole genome shotgun (WGS) entry which is preliminary data.</text>
</comment>
<name>G5R309_SALSE</name>
<dbReference type="AlphaFoldDB" id="G5R309"/>
<feature type="non-terminal residue" evidence="1">
    <location>
        <position position="30"/>
    </location>
</feature>
<accession>G5R309</accession>
<proteinExistence type="predicted"/>
<dbReference type="EMBL" id="AFCU01001258">
    <property type="protein sequence ID" value="EHC85238.1"/>
    <property type="molecule type" value="Genomic_DNA"/>
</dbReference>
<protein>
    <submittedName>
        <fullName evidence="1">Uncharacterized protein</fullName>
    </submittedName>
</protein>
<evidence type="ECO:0000313" key="2">
    <source>
        <dbReference type="Proteomes" id="UP000005065"/>
    </source>
</evidence>
<reference evidence="1 2" key="1">
    <citation type="journal article" date="2011" name="BMC Genomics">
        <title>Genome sequencing reveals diversification of virulence factor content and possible host adaptation in distinct subpopulations of Salmonella enterica.</title>
        <authorList>
            <person name="den Bakker H.C."/>
            <person name="Moreno Switt A.I."/>
            <person name="Govoni G."/>
            <person name="Cummings C.A."/>
            <person name="Ranieri M.L."/>
            <person name="Degoricija L."/>
            <person name="Hoelzer K."/>
            <person name="Rodriguez-Rivera L.D."/>
            <person name="Brown S."/>
            <person name="Bolchacova E."/>
            <person name="Furtado M.R."/>
            <person name="Wiedmann M."/>
        </authorList>
    </citation>
    <scope>NUCLEOTIDE SEQUENCE [LARGE SCALE GENOMIC DNA]</scope>
    <source>
        <strain evidence="1 2">A4-543</strain>
    </source>
</reference>
<organism evidence="1 2">
    <name type="scientific">Salmonella enterica subsp. enterica serovar Senftenberg str. A4-543</name>
    <dbReference type="NCBI Taxonomy" id="913082"/>
    <lineage>
        <taxon>Bacteria</taxon>
        <taxon>Pseudomonadati</taxon>
        <taxon>Pseudomonadota</taxon>
        <taxon>Gammaproteobacteria</taxon>
        <taxon>Enterobacterales</taxon>
        <taxon>Enterobacteriaceae</taxon>
        <taxon>Salmonella</taxon>
    </lineage>
</organism>
<gene>
    <name evidence="1" type="ORF">LTSESEN_3835</name>
</gene>
<evidence type="ECO:0000313" key="1">
    <source>
        <dbReference type="EMBL" id="EHC85238.1"/>
    </source>
</evidence>
<dbReference type="Proteomes" id="UP000005065">
    <property type="component" value="Unassembled WGS sequence"/>
</dbReference>
<sequence>MHRYRDLFSPRYWQKKQRAAPAIEYDANSS</sequence>